<evidence type="ECO:0000313" key="2">
    <source>
        <dbReference type="EMBL" id="KAJ9599597.1"/>
    </source>
</evidence>
<feature type="non-terminal residue" evidence="2">
    <location>
        <position position="94"/>
    </location>
</feature>
<evidence type="ECO:0000256" key="1">
    <source>
        <dbReference type="SAM" id="Phobius"/>
    </source>
</evidence>
<dbReference type="AlphaFoldDB" id="A0AAD8AK34"/>
<accession>A0AAD8AK34</accession>
<dbReference type="Proteomes" id="UP001233999">
    <property type="component" value="Unassembled WGS sequence"/>
</dbReference>
<feature type="transmembrane region" description="Helical" evidence="1">
    <location>
        <begin position="48"/>
        <end position="73"/>
    </location>
</feature>
<keyword evidence="3" id="KW-1185">Reference proteome</keyword>
<keyword evidence="1" id="KW-0812">Transmembrane</keyword>
<name>A0AAD8AK34_DIPPU</name>
<sequence>LFVGISINNVAIWFFLIKLCRKGTTIRMQLMVHLLRKKLELCNKDVKFTGTCVACMGMIVWIVAMSSGILKLVDDSESMTREHHLEALATEYAL</sequence>
<gene>
    <name evidence="2" type="ORF">L9F63_009914</name>
</gene>
<comment type="caution">
    <text evidence="2">The sequence shown here is derived from an EMBL/GenBank/DDBJ whole genome shotgun (WGS) entry which is preliminary data.</text>
</comment>
<organism evidence="2 3">
    <name type="scientific">Diploptera punctata</name>
    <name type="common">Pacific beetle cockroach</name>
    <dbReference type="NCBI Taxonomy" id="6984"/>
    <lineage>
        <taxon>Eukaryota</taxon>
        <taxon>Metazoa</taxon>
        <taxon>Ecdysozoa</taxon>
        <taxon>Arthropoda</taxon>
        <taxon>Hexapoda</taxon>
        <taxon>Insecta</taxon>
        <taxon>Pterygota</taxon>
        <taxon>Neoptera</taxon>
        <taxon>Polyneoptera</taxon>
        <taxon>Dictyoptera</taxon>
        <taxon>Blattodea</taxon>
        <taxon>Blaberoidea</taxon>
        <taxon>Blaberidae</taxon>
        <taxon>Diplopterinae</taxon>
        <taxon>Diploptera</taxon>
    </lineage>
</organism>
<feature type="non-terminal residue" evidence="2">
    <location>
        <position position="1"/>
    </location>
</feature>
<reference evidence="2" key="1">
    <citation type="journal article" date="2023" name="IScience">
        <title>Live-bearing cockroach genome reveals convergent evolutionary mechanisms linked to viviparity in insects and beyond.</title>
        <authorList>
            <person name="Fouks B."/>
            <person name="Harrison M.C."/>
            <person name="Mikhailova A.A."/>
            <person name="Marchal E."/>
            <person name="English S."/>
            <person name="Carruthers M."/>
            <person name="Jennings E.C."/>
            <person name="Chiamaka E.L."/>
            <person name="Frigard R.A."/>
            <person name="Pippel M."/>
            <person name="Attardo G.M."/>
            <person name="Benoit J.B."/>
            <person name="Bornberg-Bauer E."/>
            <person name="Tobe S.S."/>
        </authorList>
    </citation>
    <scope>NUCLEOTIDE SEQUENCE</scope>
    <source>
        <strain evidence="2">Stay&amp;Tobe</strain>
    </source>
</reference>
<keyword evidence="1" id="KW-1133">Transmembrane helix</keyword>
<evidence type="ECO:0000313" key="3">
    <source>
        <dbReference type="Proteomes" id="UP001233999"/>
    </source>
</evidence>
<protein>
    <submittedName>
        <fullName evidence="2">Uncharacterized protein</fullName>
    </submittedName>
</protein>
<reference evidence="2" key="2">
    <citation type="submission" date="2023-05" db="EMBL/GenBank/DDBJ databases">
        <authorList>
            <person name="Fouks B."/>
        </authorList>
    </citation>
    <scope>NUCLEOTIDE SEQUENCE</scope>
    <source>
        <strain evidence="2">Stay&amp;Tobe</strain>
        <tissue evidence="2">Testes</tissue>
    </source>
</reference>
<keyword evidence="1" id="KW-0472">Membrane</keyword>
<dbReference type="EMBL" id="JASPKZ010000793">
    <property type="protein sequence ID" value="KAJ9599597.1"/>
    <property type="molecule type" value="Genomic_DNA"/>
</dbReference>
<proteinExistence type="predicted"/>